<dbReference type="RefSeq" id="WP_073051413.1">
    <property type="nucleotide sequence ID" value="NZ_FQUP01000001.1"/>
</dbReference>
<dbReference type="OrthoDB" id="9814802at2"/>
<dbReference type="InterPro" id="IPR038696">
    <property type="entry name" value="IalB_sf"/>
</dbReference>
<dbReference type="AlphaFoldDB" id="A0A1M4VLZ8"/>
<reference evidence="2 3" key="1">
    <citation type="submission" date="2016-11" db="EMBL/GenBank/DDBJ databases">
        <authorList>
            <person name="Jaros S."/>
            <person name="Januszkiewicz K."/>
            <person name="Wedrychowicz H."/>
        </authorList>
    </citation>
    <scope>NUCLEOTIDE SEQUENCE [LARGE SCALE GENOMIC DNA]</scope>
    <source>
        <strain evidence="2 3">DSM 19436</strain>
    </source>
</reference>
<name>A0A1M4VLZ8_9HYPH</name>
<gene>
    <name evidence="2" type="ORF">SAMN02745157_0737</name>
</gene>
<dbReference type="STRING" id="1122133.SAMN02745157_0737"/>
<dbReference type="Pfam" id="PF06776">
    <property type="entry name" value="IalB"/>
    <property type="match status" value="1"/>
</dbReference>
<keyword evidence="1" id="KW-0472">Membrane</keyword>
<organism evidence="2 3">
    <name type="scientific">Kaistia soli DSM 19436</name>
    <dbReference type="NCBI Taxonomy" id="1122133"/>
    <lineage>
        <taxon>Bacteria</taxon>
        <taxon>Pseudomonadati</taxon>
        <taxon>Pseudomonadota</taxon>
        <taxon>Alphaproteobacteria</taxon>
        <taxon>Hyphomicrobiales</taxon>
        <taxon>Kaistiaceae</taxon>
        <taxon>Kaistia</taxon>
    </lineage>
</organism>
<keyword evidence="3" id="KW-1185">Reference proteome</keyword>
<protein>
    <submittedName>
        <fullName evidence="2">Invasion protein IalB, involved in pathogenesis</fullName>
    </submittedName>
</protein>
<evidence type="ECO:0000313" key="2">
    <source>
        <dbReference type="EMBL" id="SHE69810.1"/>
    </source>
</evidence>
<evidence type="ECO:0000313" key="3">
    <source>
        <dbReference type="Proteomes" id="UP000184485"/>
    </source>
</evidence>
<dbReference type="InterPro" id="IPR010642">
    <property type="entry name" value="Invasion_prot_B"/>
</dbReference>
<dbReference type="EMBL" id="FQUP01000001">
    <property type="protein sequence ID" value="SHE69810.1"/>
    <property type="molecule type" value="Genomic_DNA"/>
</dbReference>
<sequence>MSDSFEELDQPDPRSTFYRVVEGLTVVALLVAVVLWQSDDTLQAARQLLGSGEEAGAAPVVVAAQPRSSDIRLVDPSAPLRHRATDLDLVETGSVVQPQQAALASSAEIPSPPRAVSQSMPMQVREGWSAACDGEGDRFCTASQALTQADDPTVETSWTIQHSDSGLYGIWTVPTGVLVSRGMVLIMGDGQPKTVPYSGCGAHSCQVRARLADDFVTLLRNSKRVSTEIVLKNGKTVTFDFSPEGLDAALEKLGV</sequence>
<evidence type="ECO:0000256" key="1">
    <source>
        <dbReference type="SAM" id="Phobius"/>
    </source>
</evidence>
<feature type="transmembrane region" description="Helical" evidence="1">
    <location>
        <begin position="16"/>
        <end position="36"/>
    </location>
</feature>
<keyword evidence="1" id="KW-1133">Transmembrane helix</keyword>
<dbReference type="Proteomes" id="UP000184485">
    <property type="component" value="Unassembled WGS sequence"/>
</dbReference>
<keyword evidence="1" id="KW-0812">Transmembrane</keyword>
<proteinExistence type="predicted"/>
<accession>A0A1M4VLZ8</accession>
<dbReference type="Gene3D" id="2.60.40.1880">
    <property type="entry name" value="Invasion associated locus B (IalB) protein"/>
    <property type="match status" value="1"/>
</dbReference>